<gene>
    <name evidence="1" type="ORF">M23134_02534</name>
</gene>
<dbReference type="SUPFAM" id="SSF158682">
    <property type="entry name" value="TerB-like"/>
    <property type="match status" value="1"/>
</dbReference>
<reference evidence="1 2" key="1">
    <citation type="submission" date="2007-01" db="EMBL/GenBank/DDBJ databases">
        <authorList>
            <person name="Haygood M."/>
            <person name="Podell S."/>
            <person name="Anderson C."/>
            <person name="Hopkinson B."/>
            <person name="Roe K."/>
            <person name="Barbeau K."/>
            <person name="Gaasterland T."/>
            <person name="Ferriera S."/>
            <person name="Johnson J."/>
            <person name="Kravitz S."/>
            <person name="Beeson K."/>
            <person name="Sutton G."/>
            <person name="Rogers Y.-H."/>
            <person name="Friedman R."/>
            <person name="Frazier M."/>
            <person name="Venter J.C."/>
        </authorList>
    </citation>
    <scope>NUCLEOTIDE SEQUENCE [LARGE SCALE GENOMIC DNA]</scope>
    <source>
        <strain evidence="1 2">ATCC 23134</strain>
    </source>
</reference>
<organism evidence="1 2">
    <name type="scientific">Microscilla marina ATCC 23134</name>
    <dbReference type="NCBI Taxonomy" id="313606"/>
    <lineage>
        <taxon>Bacteria</taxon>
        <taxon>Pseudomonadati</taxon>
        <taxon>Bacteroidota</taxon>
        <taxon>Cytophagia</taxon>
        <taxon>Cytophagales</taxon>
        <taxon>Microscillaceae</taxon>
        <taxon>Microscilla</taxon>
    </lineage>
</organism>
<evidence type="ECO:0008006" key="3">
    <source>
        <dbReference type="Google" id="ProtNLM"/>
    </source>
</evidence>
<proteinExistence type="predicted"/>
<evidence type="ECO:0000313" key="2">
    <source>
        <dbReference type="Proteomes" id="UP000004095"/>
    </source>
</evidence>
<dbReference type="EMBL" id="AAWS01000037">
    <property type="protein sequence ID" value="EAY26202.1"/>
    <property type="molecule type" value="Genomic_DNA"/>
</dbReference>
<dbReference type="Proteomes" id="UP000004095">
    <property type="component" value="Unassembled WGS sequence"/>
</dbReference>
<dbReference type="AlphaFoldDB" id="A1ZTV0"/>
<dbReference type="InterPro" id="IPR029024">
    <property type="entry name" value="TerB-like"/>
</dbReference>
<keyword evidence="2" id="KW-1185">Reference proteome</keyword>
<dbReference type="eggNOG" id="ENOG5032TG2">
    <property type="taxonomic scope" value="Bacteria"/>
</dbReference>
<sequence>MTSKVMTSDEKKAILLLKSVIFHYHGLDKEEQQILDSTAERFDAWEELKWANDFISLDYYTAFERAREYLNEVVGNLDKETRLNYLSMVWEANNAKGYVTEMEATAMLKLAKDWSVQKELMMLVRKKK</sequence>
<protein>
    <recommendedName>
        <fullName evidence="3">Co-chaperone DjlA N-terminal domain-containing protein</fullName>
    </recommendedName>
</protein>
<evidence type="ECO:0000313" key="1">
    <source>
        <dbReference type="EMBL" id="EAY26202.1"/>
    </source>
</evidence>
<name>A1ZTV0_MICM2</name>
<dbReference type="RefSeq" id="WP_002701434.1">
    <property type="nucleotide sequence ID" value="NZ_AAWS01000037.1"/>
</dbReference>
<accession>A1ZTV0</accession>
<comment type="caution">
    <text evidence="1">The sequence shown here is derived from an EMBL/GenBank/DDBJ whole genome shotgun (WGS) entry which is preliminary data.</text>
</comment>